<dbReference type="EMBL" id="DS113204">
    <property type="protein sequence ID" value="EAY19826.1"/>
    <property type="molecule type" value="Genomic_DNA"/>
</dbReference>
<dbReference type="VEuPathDB" id="TrichDB:TVAGG3_0602790"/>
<feature type="region of interest" description="Disordered" evidence="1">
    <location>
        <begin position="270"/>
        <end position="296"/>
    </location>
</feature>
<organism evidence="2 3">
    <name type="scientific">Trichomonas vaginalis (strain ATCC PRA-98 / G3)</name>
    <dbReference type="NCBI Taxonomy" id="412133"/>
    <lineage>
        <taxon>Eukaryota</taxon>
        <taxon>Metamonada</taxon>
        <taxon>Parabasalia</taxon>
        <taxon>Trichomonadida</taxon>
        <taxon>Trichomonadidae</taxon>
        <taxon>Trichomonas</taxon>
    </lineage>
</organism>
<dbReference type="InParanoid" id="A2DIM2"/>
<evidence type="ECO:0000313" key="2">
    <source>
        <dbReference type="EMBL" id="EAY19826.1"/>
    </source>
</evidence>
<reference evidence="2" key="1">
    <citation type="submission" date="2006-10" db="EMBL/GenBank/DDBJ databases">
        <authorList>
            <person name="Amadeo P."/>
            <person name="Zhao Q."/>
            <person name="Wortman J."/>
            <person name="Fraser-Liggett C."/>
            <person name="Carlton J."/>
        </authorList>
    </citation>
    <scope>NUCLEOTIDE SEQUENCE</scope>
    <source>
        <strain evidence="2">G3</strain>
    </source>
</reference>
<dbReference type="AlphaFoldDB" id="A2DIM2"/>
<evidence type="ECO:0000256" key="1">
    <source>
        <dbReference type="SAM" id="MobiDB-lite"/>
    </source>
</evidence>
<name>A2DIM2_TRIV3</name>
<reference evidence="2" key="2">
    <citation type="journal article" date="2007" name="Science">
        <title>Draft genome sequence of the sexually transmitted pathogen Trichomonas vaginalis.</title>
        <authorList>
            <person name="Carlton J.M."/>
            <person name="Hirt R.P."/>
            <person name="Silva J.C."/>
            <person name="Delcher A.L."/>
            <person name="Schatz M."/>
            <person name="Zhao Q."/>
            <person name="Wortman J.R."/>
            <person name="Bidwell S.L."/>
            <person name="Alsmark U.C.M."/>
            <person name="Besteiro S."/>
            <person name="Sicheritz-Ponten T."/>
            <person name="Noel C.J."/>
            <person name="Dacks J.B."/>
            <person name="Foster P.G."/>
            <person name="Simillion C."/>
            <person name="Van de Peer Y."/>
            <person name="Miranda-Saavedra D."/>
            <person name="Barton G.J."/>
            <person name="Westrop G.D."/>
            <person name="Mueller S."/>
            <person name="Dessi D."/>
            <person name="Fiori P.L."/>
            <person name="Ren Q."/>
            <person name="Paulsen I."/>
            <person name="Zhang H."/>
            <person name="Bastida-Corcuera F.D."/>
            <person name="Simoes-Barbosa A."/>
            <person name="Brown M.T."/>
            <person name="Hayes R.D."/>
            <person name="Mukherjee M."/>
            <person name="Okumura C.Y."/>
            <person name="Schneider R."/>
            <person name="Smith A.J."/>
            <person name="Vanacova S."/>
            <person name="Villalvazo M."/>
            <person name="Haas B.J."/>
            <person name="Pertea M."/>
            <person name="Feldblyum T.V."/>
            <person name="Utterback T.R."/>
            <person name="Shu C.L."/>
            <person name="Osoegawa K."/>
            <person name="de Jong P.J."/>
            <person name="Hrdy I."/>
            <person name="Horvathova L."/>
            <person name="Zubacova Z."/>
            <person name="Dolezal P."/>
            <person name="Malik S.B."/>
            <person name="Logsdon J.M. Jr."/>
            <person name="Henze K."/>
            <person name="Gupta A."/>
            <person name="Wang C.C."/>
            <person name="Dunne R.L."/>
            <person name="Upcroft J.A."/>
            <person name="Upcroft P."/>
            <person name="White O."/>
            <person name="Salzberg S.L."/>
            <person name="Tang P."/>
            <person name="Chiu C.-H."/>
            <person name="Lee Y.-S."/>
            <person name="Embley T.M."/>
            <person name="Coombs G.H."/>
            <person name="Mottram J.C."/>
            <person name="Tachezy J."/>
            <person name="Fraser-Liggett C.M."/>
            <person name="Johnson P.J."/>
        </authorList>
    </citation>
    <scope>NUCLEOTIDE SEQUENCE [LARGE SCALE GENOMIC DNA]</scope>
    <source>
        <strain evidence="2">G3</strain>
    </source>
</reference>
<accession>A2DIM2</accession>
<protein>
    <submittedName>
        <fullName evidence="2">Uncharacterized protein</fullName>
    </submittedName>
</protein>
<sequence length="296" mass="34217">MWGLSEYKADLEQINNANYTNLNVFSKVQPGDEELLHRYHFIKVLSFFKRNDFTELTNHSNMYLDSIYEYMDKWNEEYLDPGFPAPPFDFMLLVMMTSTNGDDTFNKFMRLFRHYSKVLAYLKTQNQQRQILLTDKTKTDEFYMTVGNAVLVVHGRLNYIAENIVAILHSTRKYSIITSFLNEFMPPDQVNDDETLSCFGRVLISIGDRSLADKYFEKVLNPALKTINKGYYQFFDGNFAEAAKSLTGNLAPSNEACNYYMGDFKTDISENSNSSATPKKPTPESLTRWPLPPLQA</sequence>
<dbReference type="VEuPathDB" id="TrichDB:TVAG_178700"/>
<dbReference type="SMR" id="A2DIM2"/>
<proteinExistence type="predicted"/>
<evidence type="ECO:0000313" key="3">
    <source>
        <dbReference type="Proteomes" id="UP000001542"/>
    </source>
</evidence>
<dbReference type="Proteomes" id="UP000001542">
    <property type="component" value="Unassembled WGS sequence"/>
</dbReference>
<dbReference type="KEGG" id="tva:5465356"/>
<dbReference type="RefSeq" id="XP_001580812.1">
    <property type="nucleotide sequence ID" value="XM_001580762.1"/>
</dbReference>
<keyword evidence="3" id="KW-1185">Reference proteome</keyword>
<gene>
    <name evidence="2" type="ORF">TVAG_178700</name>
</gene>